<dbReference type="Proteomes" id="UP000318017">
    <property type="component" value="Chromosome"/>
</dbReference>
<proteinExistence type="predicted"/>
<evidence type="ECO:0008006" key="5">
    <source>
        <dbReference type="Google" id="ProtNLM"/>
    </source>
</evidence>
<gene>
    <name evidence="3" type="ORF">Q31a_15590</name>
</gene>
<organism evidence="3 4">
    <name type="scientific">Aureliella helgolandensis</name>
    <dbReference type="NCBI Taxonomy" id="2527968"/>
    <lineage>
        <taxon>Bacteria</taxon>
        <taxon>Pseudomonadati</taxon>
        <taxon>Planctomycetota</taxon>
        <taxon>Planctomycetia</taxon>
        <taxon>Pirellulales</taxon>
        <taxon>Pirellulaceae</taxon>
        <taxon>Aureliella</taxon>
    </lineage>
</organism>
<keyword evidence="4" id="KW-1185">Reference proteome</keyword>
<sequence length="588" mass="63717">MTRQAHSSDSKLPPGAPVGSEVEPPVLPPLPSPPMGAPRGATPAVPPATPPPPPLSGRPQRGPGTVPSHPSLPPPAAPQALVPQLRTPAKAQARGVLAPKVQLQRSGRAGVAGKHLVSEVRIQRQHEAAEKTAQLRRTPSWLFSFVFHLVLLLILAVIPIADLTRGPLTLFFGQPSSSGDGEFELLGIESSLETELENTESQNLESLSNTSPLQQVNLPKMLDLPAVEPLLSPSTSVSIPIGIQDGLTGRTGALKQALLDRFGGSAETEQAVEMGLAWLVQQQNSNGSWSLVGPYSRGGANENITAATAMAVNAFLGAGHTPIAGKYQQEVKLAINFLVQRQDKDGFFADREPSRQQMYAQAIASISIIEAYGMTGDSKLKMAALKAVKYAEWSKSDLHGWRYEPREDADLSVTGWYVMALETARMAGLGVDEKQLAKTSKFLDQVSSKELSQYAYTDFQPPSLSMTAEGLLCRIFLGWPQSHPALIAGIQDVLLPAAPSLDSQEQSVYFWYYATQVMHHFGGPAWDKWNTAMKKVLPALQEKEGDERGSWSSQRDSYGAAGGRLYTTCLNLYCLEVYYRHLAIYHTD</sequence>
<dbReference type="CDD" id="cd00688">
    <property type="entry name" value="ISOPREN_C2_like"/>
    <property type="match status" value="1"/>
</dbReference>
<evidence type="ECO:0000313" key="3">
    <source>
        <dbReference type="EMBL" id="QDV23261.1"/>
    </source>
</evidence>
<dbReference type="AlphaFoldDB" id="A0A518G3U2"/>
<accession>A0A518G3U2</accession>
<keyword evidence="2" id="KW-1133">Transmembrane helix</keyword>
<feature type="transmembrane region" description="Helical" evidence="2">
    <location>
        <begin position="141"/>
        <end position="161"/>
    </location>
</feature>
<evidence type="ECO:0000256" key="1">
    <source>
        <dbReference type="SAM" id="MobiDB-lite"/>
    </source>
</evidence>
<keyword evidence="2" id="KW-0472">Membrane</keyword>
<keyword evidence="2" id="KW-0812">Transmembrane</keyword>
<feature type="region of interest" description="Disordered" evidence="1">
    <location>
        <begin position="1"/>
        <end position="79"/>
    </location>
</feature>
<name>A0A518G3U2_9BACT</name>
<protein>
    <recommendedName>
        <fullName evidence="5">Squalene cyclase C-terminal domain-containing protein</fullName>
    </recommendedName>
</protein>
<dbReference type="Gene3D" id="1.50.10.20">
    <property type="match status" value="1"/>
</dbReference>
<feature type="compositionally biased region" description="Pro residues" evidence="1">
    <location>
        <begin position="44"/>
        <end position="56"/>
    </location>
</feature>
<dbReference type="InterPro" id="IPR008930">
    <property type="entry name" value="Terpenoid_cyclase/PrenylTrfase"/>
</dbReference>
<evidence type="ECO:0000313" key="4">
    <source>
        <dbReference type="Proteomes" id="UP000318017"/>
    </source>
</evidence>
<feature type="compositionally biased region" description="Low complexity" evidence="1">
    <location>
        <begin position="57"/>
        <end position="69"/>
    </location>
</feature>
<dbReference type="KEGG" id="ahel:Q31a_15590"/>
<reference evidence="3 4" key="1">
    <citation type="submission" date="2019-02" db="EMBL/GenBank/DDBJ databases">
        <title>Deep-cultivation of Planctomycetes and their phenomic and genomic characterization uncovers novel biology.</title>
        <authorList>
            <person name="Wiegand S."/>
            <person name="Jogler M."/>
            <person name="Boedeker C."/>
            <person name="Pinto D."/>
            <person name="Vollmers J."/>
            <person name="Rivas-Marin E."/>
            <person name="Kohn T."/>
            <person name="Peeters S.H."/>
            <person name="Heuer A."/>
            <person name="Rast P."/>
            <person name="Oberbeckmann S."/>
            <person name="Bunk B."/>
            <person name="Jeske O."/>
            <person name="Meyerdierks A."/>
            <person name="Storesund J.E."/>
            <person name="Kallscheuer N."/>
            <person name="Luecker S."/>
            <person name="Lage O.M."/>
            <person name="Pohl T."/>
            <person name="Merkel B.J."/>
            <person name="Hornburger P."/>
            <person name="Mueller R.-W."/>
            <person name="Bruemmer F."/>
            <person name="Labrenz M."/>
            <person name="Spormann A.M."/>
            <person name="Op den Camp H."/>
            <person name="Overmann J."/>
            <person name="Amann R."/>
            <person name="Jetten M.S.M."/>
            <person name="Mascher T."/>
            <person name="Medema M.H."/>
            <person name="Devos D.P."/>
            <person name="Kaster A.-K."/>
            <person name="Ovreas L."/>
            <person name="Rohde M."/>
            <person name="Galperin M.Y."/>
            <person name="Jogler C."/>
        </authorList>
    </citation>
    <scope>NUCLEOTIDE SEQUENCE [LARGE SCALE GENOMIC DNA]</scope>
    <source>
        <strain evidence="3 4">Q31a</strain>
    </source>
</reference>
<dbReference type="SUPFAM" id="SSF48239">
    <property type="entry name" value="Terpenoid cyclases/Protein prenyltransferases"/>
    <property type="match status" value="1"/>
</dbReference>
<dbReference type="EMBL" id="CP036298">
    <property type="protein sequence ID" value="QDV23261.1"/>
    <property type="molecule type" value="Genomic_DNA"/>
</dbReference>
<evidence type="ECO:0000256" key="2">
    <source>
        <dbReference type="SAM" id="Phobius"/>
    </source>
</evidence>
<feature type="compositionally biased region" description="Pro residues" evidence="1">
    <location>
        <begin position="25"/>
        <end position="36"/>
    </location>
</feature>